<dbReference type="PANTHER" id="PTHR43685">
    <property type="entry name" value="GLYCOSYLTRANSFERASE"/>
    <property type="match status" value="1"/>
</dbReference>
<protein>
    <recommendedName>
        <fullName evidence="2">Glycosyltransferase 2-like domain-containing protein</fullName>
    </recommendedName>
</protein>
<keyword evidence="1" id="KW-0812">Transmembrane</keyword>
<dbReference type="Pfam" id="PF00535">
    <property type="entry name" value="Glycos_transf_2"/>
    <property type="match status" value="1"/>
</dbReference>
<dbReference type="EMBL" id="MSCL01000001">
    <property type="protein sequence ID" value="PQJ75005.1"/>
    <property type="molecule type" value="Genomic_DNA"/>
</dbReference>
<dbReference type="InterPro" id="IPR050834">
    <property type="entry name" value="Glycosyltransf_2"/>
</dbReference>
<dbReference type="InterPro" id="IPR001173">
    <property type="entry name" value="Glyco_trans_2-like"/>
</dbReference>
<sequence>MPVLNNLSGLQKSIKSIQIQTFTDFEVWIIDGKSSQETQHYLQNLKPPFHFLSENDTGIYDAMNKGISLSKGEWIYFLGAGDCFENAQILKEVSTFFSSDIKIVFGNVRYKNQQFKSSFSRLLWIKNSMHHQGIFYQKLVFEKHRFTTKYKILSDYELNLKLLIDKVTSKRILKTIAFCEDFGVSKKYDWSLYEEEIAIKSDLTTVAFYPLFLILGLFKFLFKKI</sequence>
<dbReference type="RefSeq" id="WP_226742853.1">
    <property type="nucleotide sequence ID" value="NZ_VRML01000020.1"/>
</dbReference>
<accession>A0A2S7WBK0</accession>
<feature type="domain" description="Glycosyltransferase 2-like" evidence="2">
    <location>
        <begin position="1"/>
        <end position="130"/>
    </location>
</feature>
<dbReference type="Gene3D" id="3.90.550.10">
    <property type="entry name" value="Spore Coat Polysaccharide Biosynthesis Protein SpsA, Chain A"/>
    <property type="match status" value="1"/>
</dbReference>
<keyword evidence="4" id="KW-1185">Reference proteome</keyword>
<feature type="transmembrane region" description="Helical" evidence="1">
    <location>
        <begin position="203"/>
        <end position="222"/>
    </location>
</feature>
<organism evidence="3 4">
    <name type="scientific">Polaribacter gangjinensis</name>
    <dbReference type="NCBI Taxonomy" id="574710"/>
    <lineage>
        <taxon>Bacteria</taxon>
        <taxon>Pseudomonadati</taxon>
        <taxon>Bacteroidota</taxon>
        <taxon>Flavobacteriia</taxon>
        <taxon>Flavobacteriales</taxon>
        <taxon>Flavobacteriaceae</taxon>
    </lineage>
</organism>
<proteinExistence type="predicted"/>
<name>A0A2S7WBK0_9FLAO</name>
<evidence type="ECO:0000259" key="2">
    <source>
        <dbReference type="Pfam" id="PF00535"/>
    </source>
</evidence>
<comment type="caution">
    <text evidence="3">The sequence shown here is derived from an EMBL/GenBank/DDBJ whole genome shotgun (WGS) entry which is preliminary data.</text>
</comment>
<gene>
    <name evidence="3" type="ORF">BTO13_06975</name>
</gene>
<dbReference type="Proteomes" id="UP000237608">
    <property type="component" value="Unassembled WGS sequence"/>
</dbReference>
<evidence type="ECO:0000313" key="4">
    <source>
        <dbReference type="Proteomes" id="UP000237608"/>
    </source>
</evidence>
<evidence type="ECO:0000256" key="1">
    <source>
        <dbReference type="SAM" id="Phobius"/>
    </source>
</evidence>
<evidence type="ECO:0000313" key="3">
    <source>
        <dbReference type="EMBL" id="PQJ75005.1"/>
    </source>
</evidence>
<keyword evidence="1" id="KW-1133">Transmembrane helix</keyword>
<dbReference type="SUPFAM" id="SSF53448">
    <property type="entry name" value="Nucleotide-diphospho-sugar transferases"/>
    <property type="match status" value="1"/>
</dbReference>
<keyword evidence="1" id="KW-0472">Membrane</keyword>
<dbReference type="AlphaFoldDB" id="A0A2S7WBK0"/>
<dbReference type="InterPro" id="IPR029044">
    <property type="entry name" value="Nucleotide-diphossugar_trans"/>
</dbReference>
<dbReference type="PANTHER" id="PTHR43685:SF2">
    <property type="entry name" value="GLYCOSYLTRANSFERASE 2-LIKE DOMAIN-CONTAINING PROTEIN"/>
    <property type="match status" value="1"/>
</dbReference>
<reference evidence="3 4" key="1">
    <citation type="submission" date="2016-12" db="EMBL/GenBank/DDBJ databases">
        <title>Trade-off between light-utilization and light-protection in marine flavobacteria.</title>
        <authorList>
            <person name="Kumagai Y."/>
            <person name="Yoshizawa S."/>
            <person name="Kogure K."/>
            <person name="Iwasaki W."/>
        </authorList>
    </citation>
    <scope>NUCLEOTIDE SEQUENCE [LARGE SCALE GENOMIC DNA]</scope>
    <source>
        <strain evidence="3 4">KCTC 22729</strain>
    </source>
</reference>